<evidence type="ECO:0000256" key="1">
    <source>
        <dbReference type="SAM" id="Phobius"/>
    </source>
</evidence>
<gene>
    <name evidence="2" type="ORF">CYJ76_04410</name>
</gene>
<protein>
    <submittedName>
        <fullName evidence="2">Uncharacterized protein</fullName>
    </submittedName>
</protein>
<dbReference type="Proteomes" id="UP000234206">
    <property type="component" value="Unassembled WGS sequence"/>
</dbReference>
<feature type="transmembrane region" description="Helical" evidence="1">
    <location>
        <begin position="27"/>
        <end position="49"/>
    </location>
</feature>
<keyword evidence="3" id="KW-1185">Reference proteome</keyword>
<keyword evidence="1" id="KW-1133">Transmembrane helix</keyword>
<proteinExistence type="predicted"/>
<keyword evidence="1" id="KW-0812">Transmembrane</keyword>
<accession>A0A2I1PBU0</accession>
<organism evidence="2 3">
    <name type="scientific">Kytococcus schroeteri</name>
    <dbReference type="NCBI Taxonomy" id="138300"/>
    <lineage>
        <taxon>Bacteria</taxon>
        <taxon>Bacillati</taxon>
        <taxon>Actinomycetota</taxon>
        <taxon>Actinomycetes</taxon>
        <taxon>Micrococcales</taxon>
        <taxon>Kytococcaceae</taxon>
        <taxon>Kytococcus</taxon>
    </lineage>
</organism>
<feature type="transmembrane region" description="Helical" evidence="1">
    <location>
        <begin position="86"/>
        <end position="104"/>
    </location>
</feature>
<evidence type="ECO:0000313" key="3">
    <source>
        <dbReference type="Proteomes" id="UP000234206"/>
    </source>
</evidence>
<dbReference type="AlphaFoldDB" id="A0A2I1PBU0"/>
<keyword evidence="1" id="KW-0472">Membrane</keyword>
<reference evidence="2 3" key="1">
    <citation type="submission" date="2017-12" db="EMBL/GenBank/DDBJ databases">
        <title>Phylogenetic diversity of female urinary microbiome.</title>
        <authorList>
            <person name="Thomas-White K."/>
            <person name="Wolfe A.J."/>
        </authorList>
    </citation>
    <scope>NUCLEOTIDE SEQUENCE [LARGE SCALE GENOMIC DNA]</scope>
    <source>
        <strain evidence="2 3">UMB1298</strain>
    </source>
</reference>
<sequence>MPACSVWGWATPLGWVDQARAFGDARWWPVGLLLVTATFLVAAAVALHARRDVDAALLRARPRPDRASSLLRTPFGLALHEHRGALLGWTLGPFVLVAAGFAGFRRRDVPRG</sequence>
<evidence type="ECO:0000313" key="2">
    <source>
        <dbReference type="EMBL" id="PKZ42094.1"/>
    </source>
</evidence>
<name>A0A2I1PBU0_9MICO</name>
<dbReference type="EMBL" id="PKIZ01000006">
    <property type="protein sequence ID" value="PKZ42094.1"/>
    <property type="molecule type" value="Genomic_DNA"/>
</dbReference>
<comment type="caution">
    <text evidence="2">The sequence shown here is derived from an EMBL/GenBank/DDBJ whole genome shotgun (WGS) entry which is preliminary data.</text>
</comment>